<dbReference type="Pfam" id="PF00855">
    <property type="entry name" value="PWWP"/>
    <property type="match status" value="1"/>
</dbReference>
<accession>A0A819LIC8</accession>
<dbReference type="InterPro" id="IPR000313">
    <property type="entry name" value="PWWP_dom"/>
</dbReference>
<dbReference type="EMBL" id="CAJOAZ010002846">
    <property type="protein sequence ID" value="CAF3964614.1"/>
    <property type="molecule type" value="Genomic_DNA"/>
</dbReference>
<dbReference type="AlphaFoldDB" id="A0A819LIC8"/>
<evidence type="ECO:0000313" key="2">
    <source>
        <dbReference type="EMBL" id="CAF0964810.1"/>
    </source>
</evidence>
<proteinExistence type="predicted"/>
<dbReference type="Proteomes" id="UP000663844">
    <property type="component" value="Unassembled WGS sequence"/>
</dbReference>
<evidence type="ECO:0000259" key="1">
    <source>
        <dbReference type="PROSITE" id="PS50812"/>
    </source>
</evidence>
<reference evidence="3" key="1">
    <citation type="submission" date="2021-02" db="EMBL/GenBank/DDBJ databases">
        <authorList>
            <person name="Nowell W R."/>
        </authorList>
    </citation>
    <scope>NUCLEOTIDE SEQUENCE</scope>
</reference>
<sequence length="344" mass="40803">MQVTSFDRVFITPSNYIFKEKTNMKRIFNLASSTSLHFGELIWAKLASAPFWPAVIFTEENQDWIRHKGKSTYVHVFFFGETAERSWIQTTRVLPFIGTEKFSKQRSKWRRKMKTKMLDEQKLTLKDRSNFNTAIKQTVKLSKLSLRKRITILKREWWYWDDPIESESSIERSPEETIIDDDDDDDTPILTQDQKNYTEEILQLFSTNPDELDDIICLSDNDSESPLKHTSSVCFHPLTSYEEETIIREMIPSSNNSFSACRCVAEKEYLHCIRKNFPSTSIISEHWFYLFVFRHCERLAKIFPHWINQMETLLLEPPFISPIHISQMKSLIILFKQYYSSNQQ</sequence>
<protein>
    <recommendedName>
        <fullName evidence="1">PWWP domain-containing protein</fullName>
    </recommendedName>
</protein>
<comment type="caution">
    <text evidence="3">The sequence shown here is derived from an EMBL/GenBank/DDBJ whole genome shotgun (WGS) entry which is preliminary data.</text>
</comment>
<evidence type="ECO:0000313" key="3">
    <source>
        <dbReference type="EMBL" id="CAF3964614.1"/>
    </source>
</evidence>
<organism evidence="3 4">
    <name type="scientific">Adineta steineri</name>
    <dbReference type="NCBI Taxonomy" id="433720"/>
    <lineage>
        <taxon>Eukaryota</taxon>
        <taxon>Metazoa</taxon>
        <taxon>Spiralia</taxon>
        <taxon>Gnathifera</taxon>
        <taxon>Rotifera</taxon>
        <taxon>Eurotatoria</taxon>
        <taxon>Bdelloidea</taxon>
        <taxon>Adinetida</taxon>
        <taxon>Adinetidae</taxon>
        <taxon>Adineta</taxon>
    </lineage>
</organism>
<name>A0A819LIC8_9BILA</name>
<evidence type="ECO:0000313" key="4">
    <source>
        <dbReference type="Proteomes" id="UP000663844"/>
    </source>
</evidence>
<dbReference type="Gene3D" id="2.30.30.140">
    <property type="match status" value="1"/>
</dbReference>
<dbReference type="EMBL" id="CAJNOG010000115">
    <property type="protein sequence ID" value="CAF0964810.1"/>
    <property type="molecule type" value="Genomic_DNA"/>
</dbReference>
<dbReference type="Proteomes" id="UP000663845">
    <property type="component" value="Unassembled WGS sequence"/>
</dbReference>
<feature type="domain" description="PWWP" evidence="1">
    <location>
        <begin position="38"/>
        <end position="99"/>
    </location>
</feature>
<gene>
    <name evidence="2" type="ORF">JYZ213_LOCUS14063</name>
    <name evidence="3" type="ORF">OXD698_LOCUS27461</name>
</gene>
<dbReference type="PROSITE" id="PS50812">
    <property type="entry name" value="PWWP"/>
    <property type="match status" value="1"/>
</dbReference>
<dbReference type="SUPFAM" id="SSF63748">
    <property type="entry name" value="Tudor/PWWP/MBT"/>
    <property type="match status" value="1"/>
</dbReference>
<dbReference type="SMART" id="SM00293">
    <property type="entry name" value="PWWP"/>
    <property type="match status" value="1"/>
</dbReference>